<dbReference type="AlphaFoldDB" id="A0A4R3MET5"/>
<reference evidence="2 3" key="1">
    <citation type="submission" date="2019-03" db="EMBL/GenBank/DDBJ databases">
        <title>Genomic Encyclopedia of Type Strains, Phase IV (KMG-IV): sequencing the most valuable type-strain genomes for metagenomic binning, comparative biology and taxonomic classification.</title>
        <authorList>
            <person name="Goeker M."/>
        </authorList>
    </citation>
    <scope>NUCLEOTIDE SEQUENCE [LARGE SCALE GENOMIC DNA]</scope>
    <source>
        <strain evidence="2 3">DSM 19345</strain>
    </source>
</reference>
<keyword evidence="1" id="KW-0732">Signal</keyword>
<dbReference type="RefSeq" id="WP_132805898.1">
    <property type="nucleotide sequence ID" value="NZ_SMAK01000003.1"/>
</dbReference>
<keyword evidence="3" id="KW-1185">Reference proteome</keyword>
<comment type="caution">
    <text evidence="2">The sequence shown here is derived from an EMBL/GenBank/DDBJ whole genome shotgun (WGS) entry which is preliminary data.</text>
</comment>
<dbReference type="Proteomes" id="UP000295678">
    <property type="component" value="Unassembled WGS sequence"/>
</dbReference>
<evidence type="ECO:0000313" key="2">
    <source>
        <dbReference type="EMBL" id="TCT12016.1"/>
    </source>
</evidence>
<dbReference type="Pfam" id="PF08905">
    <property type="entry name" value="DUF1850"/>
    <property type="match status" value="1"/>
</dbReference>
<gene>
    <name evidence="2" type="ORF">EDC22_103329</name>
</gene>
<proteinExistence type="predicted"/>
<protein>
    <submittedName>
        <fullName evidence="2">Uncharacterized protein DUF1850</fullName>
    </submittedName>
</protein>
<name>A0A4R3MET5_9HYPH</name>
<evidence type="ECO:0000313" key="3">
    <source>
        <dbReference type="Proteomes" id="UP000295678"/>
    </source>
</evidence>
<organism evidence="2 3">
    <name type="scientific">Tepidamorphus gemmatus</name>
    <dbReference type="NCBI Taxonomy" id="747076"/>
    <lineage>
        <taxon>Bacteria</taxon>
        <taxon>Pseudomonadati</taxon>
        <taxon>Pseudomonadota</taxon>
        <taxon>Alphaproteobacteria</taxon>
        <taxon>Hyphomicrobiales</taxon>
        <taxon>Tepidamorphaceae</taxon>
        <taxon>Tepidamorphus</taxon>
    </lineage>
</organism>
<dbReference type="EMBL" id="SMAK01000003">
    <property type="protein sequence ID" value="TCT12016.1"/>
    <property type="molecule type" value="Genomic_DNA"/>
</dbReference>
<sequence>MAVCLASAVAAARIAATAFTLTWMHTVERIPWQEDWRVEADRLVLETVRLKGSGAGMEPAPEARLVDGWYVWHPRDDTRTQIVLRRADTAMAGDWSLCTEPEGCRSLAELVGGADPVRLLPCP</sequence>
<feature type="chain" id="PRO_5020714224" evidence="1">
    <location>
        <begin position="19"/>
        <end position="123"/>
    </location>
</feature>
<dbReference type="InterPro" id="IPR015001">
    <property type="entry name" value="DUF1850"/>
</dbReference>
<feature type="signal peptide" evidence="1">
    <location>
        <begin position="1"/>
        <end position="18"/>
    </location>
</feature>
<dbReference type="OrthoDB" id="5298197at2"/>
<accession>A0A4R3MET5</accession>
<evidence type="ECO:0000256" key="1">
    <source>
        <dbReference type="SAM" id="SignalP"/>
    </source>
</evidence>